<keyword evidence="2" id="KW-1185">Reference proteome</keyword>
<protein>
    <submittedName>
        <fullName evidence="1">Uncharacterized protein</fullName>
    </submittedName>
</protein>
<comment type="caution">
    <text evidence="1">The sequence shown here is derived from an EMBL/GenBank/DDBJ whole genome shotgun (WGS) entry which is preliminary data.</text>
</comment>
<dbReference type="RefSeq" id="WP_146394127.1">
    <property type="nucleotide sequence ID" value="NZ_SJPK01000034.1"/>
</dbReference>
<accession>A0A5C5WMH3</accession>
<sequence>MLHTPFLTDLDSRAAVKGSRDPLGIQQVWTRMGRHVVGNLTTVSNSVRDFSTLLLGYYFAEQLADELGPGSELATFLKWEQLAAYSRASVNGDFHFRGTERVKRNLSESNRVTLSDERSHQILANQKIYGLWGLYTMPSRASGLVNGSPTRLTPIAMEFVQKHCLPIMTKAGAGKDASRIVAILKAKSTRLDLKKSDAPVVPVGQVLKQDIRKAEREFFYEHLVEGGPTDATEGRQRQLALLLADSLSDTSFQWTPATMRHLVKAATSRGDPWQPLATDLERIRITESVLAPSSLLFEYLLGSDGLTIKEVASAVEKQWGGGLTTIEPSVLDGMHGQWSGGDSSVGDRWVAIGHALSSGRFADVIEQLIQQNASVMTTRGGAAWIERNHGKMNVRFKDENGKLPDEDKLGELWRFPYFLDSLRSVARVLREGSSRNLVADSRF</sequence>
<dbReference type="Proteomes" id="UP000318053">
    <property type="component" value="Unassembled WGS sequence"/>
</dbReference>
<reference evidence="1 2" key="1">
    <citation type="submission" date="2019-02" db="EMBL/GenBank/DDBJ databases">
        <title>Deep-cultivation of Planctomycetes and their phenomic and genomic characterization uncovers novel biology.</title>
        <authorList>
            <person name="Wiegand S."/>
            <person name="Jogler M."/>
            <person name="Boedeker C."/>
            <person name="Pinto D."/>
            <person name="Vollmers J."/>
            <person name="Rivas-Marin E."/>
            <person name="Kohn T."/>
            <person name="Peeters S.H."/>
            <person name="Heuer A."/>
            <person name="Rast P."/>
            <person name="Oberbeckmann S."/>
            <person name="Bunk B."/>
            <person name="Jeske O."/>
            <person name="Meyerdierks A."/>
            <person name="Storesund J.E."/>
            <person name="Kallscheuer N."/>
            <person name="Luecker S."/>
            <person name="Lage O.M."/>
            <person name="Pohl T."/>
            <person name="Merkel B.J."/>
            <person name="Hornburger P."/>
            <person name="Mueller R.-W."/>
            <person name="Bruemmer F."/>
            <person name="Labrenz M."/>
            <person name="Spormann A.M."/>
            <person name="Op Den Camp H."/>
            <person name="Overmann J."/>
            <person name="Amann R."/>
            <person name="Jetten M.S.M."/>
            <person name="Mascher T."/>
            <person name="Medema M.H."/>
            <person name="Devos D.P."/>
            <person name="Kaster A.-K."/>
            <person name="Ovreas L."/>
            <person name="Rohde M."/>
            <person name="Galperin M.Y."/>
            <person name="Jogler C."/>
        </authorList>
    </citation>
    <scope>NUCLEOTIDE SEQUENCE [LARGE SCALE GENOMIC DNA]</scope>
    <source>
        <strain evidence="1 2">CA85</strain>
    </source>
</reference>
<gene>
    <name evidence="1" type="ORF">CA85_51240</name>
</gene>
<evidence type="ECO:0000313" key="1">
    <source>
        <dbReference type="EMBL" id="TWT52014.1"/>
    </source>
</evidence>
<dbReference type="AlphaFoldDB" id="A0A5C5WMH3"/>
<organism evidence="1 2">
    <name type="scientific">Allorhodopirellula solitaria</name>
    <dbReference type="NCBI Taxonomy" id="2527987"/>
    <lineage>
        <taxon>Bacteria</taxon>
        <taxon>Pseudomonadati</taxon>
        <taxon>Planctomycetota</taxon>
        <taxon>Planctomycetia</taxon>
        <taxon>Pirellulales</taxon>
        <taxon>Pirellulaceae</taxon>
        <taxon>Allorhodopirellula</taxon>
    </lineage>
</organism>
<proteinExistence type="predicted"/>
<name>A0A5C5WMH3_9BACT</name>
<dbReference type="EMBL" id="SJPK01000034">
    <property type="protein sequence ID" value="TWT52014.1"/>
    <property type="molecule type" value="Genomic_DNA"/>
</dbReference>
<evidence type="ECO:0000313" key="2">
    <source>
        <dbReference type="Proteomes" id="UP000318053"/>
    </source>
</evidence>
<dbReference type="OrthoDB" id="1491313at2"/>